<dbReference type="OrthoDB" id="5864070at2759"/>
<feature type="coiled-coil region" evidence="1">
    <location>
        <begin position="1024"/>
        <end position="1058"/>
    </location>
</feature>
<evidence type="ECO:0000313" key="4">
    <source>
        <dbReference type="WBParaSite" id="TCLT_0000467601-mRNA-1"/>
    </source>
</evidence>
<feature type="coiled-coil region" evidence="1">
    <location>
        <begin position="1397"/>
        <end position="1474"/>
    </location>
</feature>
<feature type="coiled-coil region" evidence="1">
    <location>
        <begin position="1562"/>
        <end position="1644"/>
    </location>
</feature>
<dbReference type="OMA" id="EAMSEVP"/>
<proteinExistence type="predicted"/>
<feature type="coiled-coil region" evidence="1">
    <location>
        <begin position="1321"/>
        <end position="1369"/>
    </location>
</feature>
<sequence length="1650" mass="194831">MTQIDFVQLQDLFKENSNVELIYYWYEILSKYDPKQNESTDHFIQIIKAMKFIMDYKHAKAEELKEMVENEAAELAEKQVVWERERENIMHELSFLRGRITPNPEIASLNETFRLQINNLHEENVYLNERNKERDREVANQNNKIEMLNSQIQQLEKERTSLIQQVGHYTSSCELFESLVMYNLQQTVLDDTIRELNRRFEDKAVEMLTSNEAESIKLRKRTEQAVQLSKQLHEVVQQNDELRAEIEQLSEALISATKFIEDTTGSYEDMRKQLRESDKIIERLTNDNELLTEMNRVSLSIAIVAIRTVEKNYFQDLLRNKNEQIKALEQKFEALQTELESLQSEYLQASNIEREKEIKELRLELVKATQIARDLFDTSRKDGNQSSVKMQQKINELNELVNVLKAEITQYEMNNSELIESIEVKDAENLKVNAELKKLRTAVYGNSEPEIAHLEKQLSFREKQIEKLTTRCSMLQIELSNKHFHTEIAQKSSENANFSLNCGSERTVIEEDAKIEGNEKELKKCARDQKKKCPDQMSKDQRNFCDYAKKDEESSKILNMREDKKEECERSRDGLDNCLQSWEASAMIISSLNRELMLLIQELHEKDEQLKAMDKCSQKAVNSIDELKIRYFKLQKEVAEYENPKQSKVIEQIVEKMHACEIEIEEYKKMAEYMKLSGNVIEQKMEEMNRQVVAERLRNLRLVHKLQIIERNRKKESLEFKRLQKNHEEQRLLHAKQLKTANYESDLAMIEIASLQILLLHSVPKQTYDELLSQHKRLLIFGDASAKTDSLINNETVYEDESEELKVENSHLKAMIDVLTSQNEYWQKEVEKFREQMDEMRDFLEDVESESQVKSLLVALEQRFLKALSDRTEFDQNRAYENQQYLQLQNEFNRKRRSWAHQRKKLVQVVRALQSILQCQSLLQRMRSNSIDSITVQQFLDYKEKIEQIKRNHAESEQYKEKVSLSSCKTFIKKEKEELDLQLRHVEALRNSYESVHENDYNLIRLQKNLQANMLNVINVTTQLEHAELQIKKKDAQIQQLSEMVETLQNEVNDLSIANFNVSGFDDELNEQIWKLADPTLLISKKVEEKFELKKPITEDLSKDEIELTNEKTKQTTSDEVAKDYIDNDFDVNYQKDIVELVSSDAATENGKITYSSEYIKKLNYIRETAKLCVANYKEQLKYKDEVIKKYKGLLQSAAEKVNDRQMIHIWKEIENPTLRNDVEELSKVSQKFLTQSVQQLQKEQADACSQTDFSWMQDQDIFKISEDERKSMLHKKELDASKKNEGVQVKFCCSCPIIYSAKIPQRITNEVQNDTLMETLRREQLTLTEMRMEMKEMKQRITALTARNNELEQACESIRAEALAEIKESYTTNNYSKSGDDMLRFEETLSVLRVESENHKKVIRQQNEVIDRLQKTQPIRNSEKEVARWREKKAQEGKLNSLRQRVKEMQVREEEMKEKVRKNEIQVEELLKAESVRSNEIQRLTAIMKKLKNDKEMSDLQQKICNDRLKSVQEMNNYLNKRIAQLKTTFPLPYPSVTLEKRMDNLEAPIQIDAYAVKIKGDICEEELDELRNKAKECDELLKRLTVKEMEIEEYREEIQILQNKVNQRKYDCGAVAVLRDKLMAKEKFIQQQQQRIDELEREKWQNSL</sequence>
<reference evidence="4" key="1">
    <citation type="submission" date="2016-04" db="UniProtKB">
        <authorList>
            <consortium name="WormBaseParasite"/>
        </authorList>
    </citation>
    <scope>IDENTIFICATION</scope>
</reference>
<gene>
    <name evidence="2" type="ORF">TCLT_LOCUS4665</name>
</gene>
<feature type="coiled-coil region" evidence="1">
    <location>
        <begin position="131"/>
        <end position="165"/>
    </location>
</feature>
<feature type="coiled-coil region" evidence="1">
    <location>
        <begin position="225"/>
        <end position="287"/>
    </location>
</feature>
<feature type="coiled-coil region" evidence="1">
    <location>
        <begin position="58"/>
        <end position="85"/>
    </location>
</feature>
<reference evidence="2 3" key="2">
    <citation type="submission" date="2018-11" db="EMBL/GenBank/DDBJ databases">
        <authorList>
            <consortium name="Pathogen Informatics"/>
        </authorList>
    </citation>
    <scope>NUCLEOTIDE SEQUENCE [LARGE SCALE GENOMIC DNA]</scope>
</reference>
<dbReference type="WBParaSite" id="TCLT_0000467601-mRNA-1">
    <property type="protein sequence ID" value="TCLT_0000467601-mRNA-1"/>
    <property type="gene ID" value="TCLT_0000467601"/>
</dbReference>
<feature type="coiled-coil region" evidence="1">
    <location>
        <begin position="387"/>
        <end position="421"/>
    </location>
</feature>
<evidence type="ECO:0000313" key="3">
    <source>
        <dbReference type="Proteomes" id="UP000276776"/>
    </source>
</evidence>
<dbReference type="STRING" id="103827.A0A158RBH8"/>
<dbReference type="EMBL" id="UYYF01004298">
    <property type="protein sequence ID" value="VDN01812.1"/>
    <property type="molecule type" value="Genomic_DNA"/>
</dbReference>
<accession>A0A158RBH8</accession>
<evidence type="ECO:0000256" key="1">
    <source>
        <dbReference type="SAM" id="Coils"/>
    </source>
</evidence>
<dbReference type="Proteomes" id="UP000276776">
    <property type="component" value="Unassembled WGS sequence"/>
</dbReference>
<organism evidence="4">
    <name type="scientific">Thelazia callipaeda</name>
    <name type="common">Oriental eyeworm</name>
    <name type="synonym">Parasitic nematode</name>
    <dbReference type="NCBI Taxonomy" id="103827"/>
    <lineage>
        <taxon>Eukaryota</taxon>
        <taxon>Metazoa</taxon>
        <taxon>Ecdysozoa</taxon>
        <taxon>Nematoda</taxon>
        <taxon>Chromadorea</taxon>
        <taxon>Rhabditida</taxon>
        <taxon>Spirurina</taxon>
        <taxon>Spiruromorpha</taxon>
        <taxon>Thelazioidea</taxon>
        <taxon>Thelaziidae</taxon>
        <taxon>Thelazia</taxon>
    </lineage>
</organism>
<feature type="coiled-coil region" evidence="1">
    <location>
        <begin position="311"/>
        <end position="352"/>
    </location>
</feature>
<keyword evidence="1" id="KW-0175">Coiled coil</keyword>
<name>A0A158RBH8_THECL</name>
<evidence type="ECO:0000313" key="2">
    <source>
        <dbReference type="EMBL" id="VDN01812.1"/>
    </source>
</evidence>
<feature type="coiled-coil region" evidence="1">
    <location>
        <begin position="816"/>
        <end position="850"/>
    </location>
</feature>
<protein>
    <submittedName>
        <fullName evidence="4">Centrosomal protein of 290kDa coiled-coil region domain-containing protein</fullName>
    </submittedName>
</protein>
<keyword evidence="3" id="KW-1185">Reference proteome</keyword>